<keyword evidence="3" id="KW-0808">Transferase</keyword>
<dbReference type="GO" id="GO:0005524">
    <property type="term" value="F:ATP binding"/>
    <property type="evidence" value="ECO:0007669"/>
    <property type="project" value="UniProtKB-KW"/>
</dbReference>
<evidence type="ECO:0000313" key="14">
    <source>
        <dbReference type="EMBL" id="OTF75733.1"/>
    </source>
</evidence>
<evidence type="ECO:0000259" key="13">
    <source>
        <dbReference type="PROSITE" id="PS50853"/>
    </source>
</evidence>
<keyword evidence="15" id="KW-1185">Reference proteome</keyword>
<dbReference type="OrthoDB" id="2570713at2759"/>
<protein>
    <submittedName>
        <fullName evidence="14">Unc-89-like protein</fullName>
    </submittedName>
</protein>
<evidence type="ECO:0000259" key="11">
    <source>
        <dbReference type="PROSITE" id="PS50011"/>
    </source>
</evidence>
<feature type="domain" description="Ig-like" evidence="12">
    <location>
        <begin position="132"/>
        <end position="221"/>
    </location>
</feature>
<evidence type="ECO:0000256" key="9">
    <source>
        <dbReference type="ARBA" id="ARBA00023319"/>
    </source>
</evidence>
<dbReference type="InterPro" id="IPR036116">
    <property type="entry name" value="FN3_sf"/>
</dbReference>
<dbReference type="InterPro" id="IPR007110">
    <property type="entry name" value="Ig-like_dom"/>
</dbReference>
<evidence type="ECO:0000256" key="4">
    <source>
        <dbReference type="ARBA" id="ARBA00022737"/>
    </source>
</evidence>
<keyword evidence="8" id="KW-1015">Disulfide bond</keyword>
<dbReference type="GO" id="GO:0004674">
    <property type="term" value="F:protein serine/threonine kinase activity"/>
    <property type="evidence" value="ECO:0007669"/>
    <property type="project" value="UniProtKB-KW"/>
</dbReference>
<keyword evidence="2" id="KW-0723">Serine/threonine-protein kinase</keyword>
<dbReference type="Gene3D" id="3.30.200.20">
    <property type="entry name" value="Phosphorylase Kinase, domain 1"/>
    <property type="match status" value="1"/>
</dbReference>
<keyword evidence="7" id="KW-0067">ATP-binding</keyword>
<dbReference type="SMART" id="SM00408">
    <property type="entry name" value="IGc2"/>
    <property type="match status" value="1"/>
</dbReference>
<dbReference type="SMART" id="SM00409">
    <property type="entry name" value="IG"/>
    <property type="match status" value="1"/>
</dbReference>
<proteinExistence type="inferred from homology"/>
<dbReference type="SUPFAM" id="SSF48726">
    <property type="entry name" value="Immunoglobulin"/>
    <property type="match status" value="1"/>
</dbReference>
<dbReference type="SMART" id="SM00060">
    <property type="entry name" value="FN3"/>
    <property type="match status" value="1"/>
</dbReference>
<keyword evidence="4" id="KW-0677">Repeat</keyword>
<evidence type="ECO:0000256" key="8">
    <source>
        <dbReference type="ARBA" id="ARBA00023157"/>
    </source>
</evidence>
<evidence type="ECO:0000313" key="15">
    <source>
        <dbReference type="Proteomes" id="UP000194236"/>
    </source>
</evidence>
<evidence type="ECO:0000256" key="3">
    <source>
        <dbReference type="ARBA" id="ARBA00022679"/>
    </source>
</evidence>
<feature type="compositionally biased region" description="Basic residues" evidence="10">
    <location>
        <begin position="1"/>
        <end position="10"/>
    </location>
</feature>
<dbReference type="InterPro" id="IPR013783">
    <property type="entry name" value="Ig-like_fold"/>
</dbReference>
<comment type="similarity">
    <text evidence="1">Belongs to the protein kinase superfamily. CAMK Ser/Thr protein kinase family.</text>
</comment>
<dbReference type="GO" id="GO:0030154">
    <property type="term" value="P:cell differentiation"/>
    <property type="evidence" value="ECO:0007669"/>
    <property type="project" value="UniProtKB-ARBA"/>
</dbReference>
<evidence type="ECO:0000256" key="1">
    <source>
        <dbReference type="ARBA" id="ARBA00006692"/>
    </source>
</evidence>
<evidence type="ECO:0000256" key="2">
    <source>
        <dbReference type="ARBA" id="ARBA00022527"/>
    </source>
</evidence>
<keyword evidence="9" id="KW-0393">Immunoglobulin domain</keyword>
<dbReference type="FunFam" id="2.60.40.10:FF:000032">
    <property type="entry name" value="palladin isoform X1"/>
    <property type="match status" value="1"/>
</dbReference>
<dbReference type="Gene3D" id="2.60.40.10">
    <property type="entry name" value="Immunoglobulins"/>
    <property type="match status" value="2"/>
</dbReference>
<evidence type="ECO:0000256" key="5">
    <source>
        <dbReference type="ARBA" id="ARBA00022741"/>
    </source>
</evidence>
<dbReference type="CDD" id="cd00063">
    <property type="entry name" value="FN3"/>
    <property type="match status" value="1"/>
</dbReference>
<dbReference type="Pfam" id="PF07679">
    <property type="entry name" value="I-set"/>
    <property type="match status" value="1"/>
</dbReference>
<feature type="region of interest" description="Disordered" evidence="10">
    <location>
        <begin position="1"/>
        <end position="20"/>
    </location>
</feature>
<dbReference type="InterPro" id="IPR003599">
    <property type="entry name" value="Ig_sub"/>
</dbReference>
<dbReference type="GO" id="GO:0005634">
    <property type="term" value="C:nucleus"/>
    <property type="evidence" value="ECO:0007669"/>
    <property type="project" value="TreeGrafter"/>
</dbReference>
<comment type="caution">
    <text evidence="14">The sequence shown here is derived from an EMBL/GenBank/DDBJ whole genome shotgun (WGS) entry which is preliminary data.</text>
</comment>
<dbReference type="InterPro" id="IPR003961">
    <property type="entry name" value="FN3_dom"/>
</dbReference>
<dbReference type="InterPro" id="IPR036179">
    <property type="entry name" value="Ig-like_dom_sf"/>
</dbReference>
<dbReference type="PROSITE" id="PS50853">
    <property type="entry name" value="FN3"/>
    <property type="match status" value="1"/>
</dbReference>
<organism evidence="14 15">
    <name type="scientific">Euroglyphus maynei</name>
    <name type="common">Mayne's house dust mite</name>
    <dbReference type="NCBI Taxonomy" id="6958"/>
    <lineage>
        <taxon>Eukaryota</taxon>
        <taxon>Metazoa</taxon>
        <taxon>Ecdysozoa</taxon>
        <taxon>Arthropoda</taxon>
        <taxon>Chelicerata</taxon>
        <taxon>Arachnida</taxon>
        <taxon>Acari</taxon>
        <taxon>Acariformes</taxon>
        <taxon>Sarcoptiformes</taxon>
        <taxon>Astigmata</taxon>
        <taxon>Psoroptidia</taxon>
        <taxon>Analgoidea</taxon>
        <taxon>Pyroglyphidae</taxon>
        <taxon>Pyroglyphinae</taxon>
        <taxon>Euroglyphus</taxon>
    </lineage>
</organism>
<dbReference type="SUPFAM" id="SSF56112">
    <property type="entry name" value="Protein kinase-like (PK-like)"/>
    <property type="match status" value="1"/>
</dbReference>
<dbReference type="InterPro" id="IPR013098">
    <property type="entry name" value="Ig_I-set"/>
</dbReference>
<dbReference type="PROSITE" id="PS50011">
    <property type="entry name" value="PROTEIN_KINASE_DOM"/>
    <property type="match status" value="1"/>
</dbReference>
<dbReference type="CDD" id="cd00096">
    <property type="entry name" value="Ig"/>
    <property type="match status" value="1"/>
</dbReference>
<dbReference type="Proteomes" id="UP000194236">
    <property type="component" value="Unassembled WGS sequence"/>
</dbReference>
<dbReference type="InterPro" id="IPR011009">
    <property type="entry name" value="Kinase-like_dom_sf"/>
</dbReference>
<dbReference type="Pfam" id="PF00041">
    <property type="entry name" value="fn3"/>
    <property type="match status" value="1"/>
</dbReference>
<dbReference type="EMBL" id="MUJZ01040608">
    <property type="protein sequence ID" value="OTF75733.1"/>
    <property type="molecule type" value="Genomic_DNA"/>
</dbReference>
<keyword evidence="6" id="KW-0418">Kinase</keyword>
<dbReference type="GO" id="GO:0035556">
    <property type="term" value="P:intracellular signal transduction"/>
    <property type="evidence" value="ECO:0007669"/>
    <property type="project" value="TreeGrafter"/>
</dbReference>
<evidence type="ECO:0000256" key="7">
    <source>
        <dbReference type="ARBA" id="ARBA00022840"/>
    </source>
</evidence>
<gene>
    <name evidence="14" type="ORF">BLA29_002660</name>
</gene>
<feature type="domain" description="Protein kinase" evidence="11">
    <location>
        <begin position="367"/>
        <end position="627"/>
    </location>
</feature>
<dbReference type="Gene3D" id="1.10.510.10">
    <property type="entry name" value="Transferase(Phosphotransferase) domain 1"/>
    <property type="match status" value="1"/>
</dbReference>
<dbReference type="PROSITE" id="PS50835">
    <property type="entry name" value="IG_LIKE"/>
    <property type="match status" value="1"/>
</dbReference>
<feature type="domain" description="Fibronectin type-III" evidence="13">
    <location>
        <begin position="225"/>
        <end position="322"/>
    </location>
</feature>
<dbReference type="GO" id="GO:0009653">
    <property type="term" value="P:anatomical structure morphogenesis"/>
    <property type="evidence" value="ECO:0007669"/>
    <property type="project" value="UniProtKB-ARBA"/>
</dbReference>
<dbReference type="PANTHER" id="PTHR24342:SF14">
    <property type="entry name" value="DEATH-ASSOCIATED PROTEIN KINASE DAPK-1"/>
    <property type="match status" value="1"/>
</dbReference>
<dbReference type="InterPro" id="IPR000719">
    <property type="entry name" value="Prot_kinase_dom"/>
</dbReference>
<name>A0A1Y3B768_EURMA</name>
<sequence>MSIHRIKHSAQKISPPKLRDTDFPARIRRYLKFAAANSPTMVSNLQQAYWSRTSYVPAGTFSQPSIKERRKFTDIMDEEINDEKRGKPGRKPKRLAHEIGTPLYLHGQLKTLKKETGISKPVPIDESDFVMPFFREKLQDISFQDDGRAVFTCYAIGLPAPSYTWFRNDLIIIETNRTKVKRLDDGRCQLILDPAKEYDCGVYRCVARNTLGSVVCRARLSLGDVPSNVAAPFVQDYSSHDVLLQWSTPKHLIDAHVQAYRLESKKFSANEWSIVDDNIHQEFYLVTGLEPNESYQFRLSARNKFGYSDPSPPSEAITTLSIDANKTIRLPLAMQFVCNETEIMPPIDYNQEVQPIQLIKSEFKELYDFKSIIATGKFSVITKAYIKDGSRKTLACKCVLVQSEIESSINHEYEIHKSLAHERIARLMYANRDGNLFSLAIELCSGLNVLTYICRRQSYNEQHVATILCQVLDAIQYLHFRGIGLLELQPDNVLIADEQNLQIKLTDFANARYISNQNAGHNTMANPEYIAPELIRNENITLPYTDVWTVAVLAYILLSGHSPFKGNDGQETAQNVVFVRYIFERLYPRVTQEAIRFLLSVFKLTPHKRPTIEECYECKWLLRNEFMMKKREAAIFDTNQMKIFTEKFINDKSITHKHSRLLDLIGLNE</sequence>
<dbReference type="Pfam" id="PF00069">
    <property type="entry name" value="Pkinase"/>
    <property type="match status" value="1"/>
</dbReference>
<reference evidence="14 15" key="1">
    <citation type="submission" date="2017-03" db="EMBL/GenBank/DDBJ databases">
        <title>Genome Survey of Euroglyphus maynei.</title>
        <authorList>
            <person name="Arlian L.G."/>
            <person name="Morgan M.S."/>
            <person name="Rider S.D."/>
        </authorList>
    </citation>
    <scope>NUCLEOTIDE SEQUENCE [LARGE SCALE GENOMIC DNA]</scope>
    <source>
        <strain evidence="14">Arlian Lab</strain>
        <tissue evidence="14">Whole body</tissue>
    </source>
</reference>
<dbReference type="InterPro" id="IPR003598">
    <property type="entry name" value="Ig_sub2"/>
</dbReference>
<dbReference type="AlphaFoldDB" id="A0A1Y3B768"/>
<accession>A0A1Y3B768</accession>
<dbReference type="GO" id="GO:0043065">
    <property type="term" value="P:positive regulation of apoptotic process"/>
    <property type="evidence" value="ECO:0007669"/>
    <property type="project" value="TreeGrafter"/>
</dbReference>
<evidence type="ECO:0000259" key="12">
    <source>
        <dbReference type="PROSITE" id="PS50835"/>
    </source>
</evidence>
<keyword evidence="5" id="KW-0547">Nucleotide-binding</keyword>
<evidence type="ECO:0000256" key="10">
    <source>
        <dbReference type="SAM" id="MobiDB-lite"/>
    </source>
</evidence>
<evidence type="ECO:0000256" key="6">
    <source>
        <dbReference type="ARBA" id="ARBA00022777"/>
    </source>
</evidence>
<dbReference type="PANTHER" id="PTHR24342">
    <property type="entry name" value="SERINE/THREONINE-PROTEIN KINASE 17"/>
    <property type="match status" value="1"/>
</dbReference>
<dbReference type="SUPFAM" id="SSF49265">
    <property type="entry name" value="Fibronectin type III"/>
    <property type="match status" value="1"/>
</dbReference>